<evidence type="ECO:0000313" key="3">
    <source>
        <dbReference type="Proteomes" id="UP000234881"/>
    </source>
</evidence>
<name>A0A2N5XKJ2_9HYPH</name>
<evidence type="ECO:0000313" key="2">
    <source>
        <dbReference type="EMBL" id="PLW75036.1"/>
    </source>
</evidence>
<reference evidence="2 3" key="1">
    <citation type="submission" date="2018-01" db="EMBL/GenBank/DDBJ databases">
        <title>The draft genome sequence of Cohaesibacter sp. H1304.</title>
        <authorList>
            <person name="Wang N.-N."/>
            <person name="Du Z.-J."/>
        </authorList>
    </citation>
    <scope>NUCLEOTIDE SEQUENCE [LARGE SCALE GENOMIC DNA]</scope>
    <source>
        <strain evidence="2 3">H1304</strain>
    </source>
</reference>
<organism evidence="2 3">
    <name type="scientific">Cohaesibacter celericrescens</name>
    <dbReference type="NCBI Taxonomy" id="2067669"/>
    <lineage>
        <taxon>Bacteria</taxon>
        <taxon>Pseudomonadati</taxon>
        <taxon>Pseudomonadota</taxon>
        <taxon>Alphaproteobacteria</taxon>
        <taxon>Hyphomicrobiales</taxon>
        <taxon>Cohaesibacteraceae</taxon>
    </lineage>
</organism>
<feature type="region of interest" description="Disordered" evidence="1">
    <location>
        <begin position="1"/>
        <end position="20"/>
    </location>
</feature>
<gene>
    <name evidence="2" type="ORF">C0081_22315</name>
</gene>
<proteinExistence type="predicted"/>
<keyword evidence="3" id="KW-1185">Reference proteome</keyword>
<dbReference type="Proteomes" id="UP000234881">
    <property type="component" value="Unassembled WGS sequence"/>
</dbReference>
<sequence length="88" mass="9804">MIFCVMGRASEAPTPPQTQPQRRNFMLAVDCEQADQAREATNRALTSAGYSFITISRVLRATGDIKDPALNRIVDEARRNGIGYAIYR</sequence>
<dbReference type="OrthoDB" id="8448674at2"/>
<protein>
    <submittedName>
        <fullName evidence="2">Uncharacterized protein</fullName>
    </submittedName>
</protein>
<dbReference type="RefSeq" id="WP_101535936.1">
    <property type="nucleotide sequence ID" value="NZ_JBFHIU010000018.1"/>
</dbReference>
<evidence type="ECO:0000256" key="1">
    <source>
        <dbReference type="SAM" id="MobiDB-lite"/>
    </source>
</evidence>
<comment type="caution">
    <text evidence="2">The sequence shown here is derived from an EMBL/GenBank/DDBJ whole genome shotgun (WGS) entry which is preliminary data.</text>
</comment>
<accession>A0A2N5XKJ2</accession>
<dbReference type="AlphaFoldDB" id="A0A2N5XKJ2"/>
<dbReference type="EMBL" id="PKUQ01000055">
    <property type="protein sequence ID" value="PLW75036.1"/>
    <property type="molecule type" value="Genomic_DNA"/>
</dbReference>